<dbReference type="AlphaFoldDB" id="A0A173TY38"/>
<accession>A0A173TY38</accession>
<proteinExistence type="predicted"/>
<evidence type="ECO:0000313" key="2">
    <source>
        <dbReference type="Proteomes" id="UP000095598"/>
    </source>
</evidence>
<gene>
    <name evidence="1" type="ORF">ERS852425_02432</name>
</gene>
<name>A0A173TY38_ANAHA</name>
<sequence length="93" mass="10909">MDLTLSKQTTEVQKMYKVGGVIMRGKDNPCYGCTEATGRAYNCHTLCDGYKQFQDDCKEEKNVIKRKNPYYKSLSKEKFMKRNALNRNRRGRK</sequence>
<dbReference type="Proteomes" id="UP000095598">
    <property type="component" value="Unassembled WGS sequence"/>
</dbReference>
<reference evidence="1 2" key="1">
    <citation type="submission" date="2015-09" db="EMBL/GenBank/DDBJ databases">
        <authorList>
            <consortium name="Pathogen Informatics"/>
        </authorList>
    </citation>
    <scope>NUCLEOTIDE SEQUENCE [LARGE SCALE GENOMIC DNA]</scope>
    <source>
        <strain evidence="1 2">2789STDY5608868</strain>
    </source>
</reference>
<dbReference type="EMBL" id="CYXT01000020">
    <property type="protein sequence ID" value="CUN07210.1"/>
    <property type="molecule type" value="Genomic_DNA"/>
</dbReference>
<protein>
    <submittedName>
        <fullName evidence="1">Uncharacterized protein</fullName>
    </submittedName>
</protein>
<evidence type="ECO:0000313" key="1">
    <source>
        <dbReference type="EMBL" id="CUN07210.1"/>
    </source>
</evidence>
<organism evidence="1 2">
    <name type="scientific">Anaerostipes hadrus</name>
    <dbReference type="NCBI Taxonomy" id="649756"/>
    <lineage>
        <taxon>Bacteria</taxon>
        <taxon>Bacillati</taxon>
        <taxon>Bacillota</taxon>
        <taxon>Clostridia</taxon>
        <taxon>Lachnospirales</taxon>
        <taxon>Lachnospiraceae</taxon>
        <taxon>Anaerostipes</taxon>
    </lineage>
</organism>